<dbReference type="InterPro" id="IPR036645">
    <property type="entry name" value="Elafin-like_sf"/>
</dbReference>
<dbReference type="EnsemblMetazoa" id="XM_038210950.1">
    <property type="protein sequence ID" value="XP_038066878.1"/>
    <property type="gene ID" value="LOC119736922"/>
</dbReference>
<dbReference type="GO" id="GO:0005576">
    <property type="term" value="C:extracellular region"/>
    <property type="evidence" value="ECO:0007669"/>
    <property type="project" value="InterPro"/>
</dbReference>
<dbReference type="Pfam" id="PF17963">
    <property type="entry name" value="Big_9"/>
    <property type="match status" value="1"/>
</dbReference>
<dbReference type="AlphaFoldDB" id="A0A914AT87"/>
<proteinExistence type="predicted"/>
<dbReference type="RefSeq" id="XP_038066878.1">
    <property type="nucleotide sequence ID" value="XM_038210950.1"/>
</dbReference>
<dbReference type="SUPFAM" id="SSF57256">
    <property type="entry name" value="Elafin-like"/>
    <property type="match status" value="1"/>
</dbReference>
<dbReference type="InterPro" id="IPR008197">
    <property type="entry name" value="WAP_dom"/>
</dbReference>
<dbReference type="GO" id="GO:0030414">
    <property type="term" value="F:peptidase inhibitor activity"/>
    <property type="evidence" value="ECO:0007669"/>
    <property type="project" value="InterPro"/>
</dbReference>
<keyword evidence="1" id="KW-0732">Signal</keyword>
<dbReference type="PROSITE" id="PS51390">
    <property type="entry name" value="WAP"/>
    <property type="match status" value="1"/>
</dbReference>
<dbReference type="OMA" id="PAIWPQW"/>
<protein>
    <recommendedName>
        <fullName evidence="2">WAP domain-containing protein</fullName>
    </recommendedName>
</protein>
<evidence type="ECO:0000313" key="3">
    <source>
        <dbReference type="EnsemblMetazoa" id="XP_038066878.1"/>
    </source>
</evidence>
<evidence type="ECO:0000313" key="4">
    <source>
        <dbReference type="Proteomes" id="UP000887568"/>
    </source>
</evidence>
<feature type="signal peptide" evidence="1">
    <location>
        <begin position="1"/>
        <end position="18"/>
    </location>
</feature>
<dbReference type="OrthoDB" id="6060011at2759"/>
<dbReference type="CDD" id="cd00199">
    <property type="entry name" value="WAP"/>
    <property type="match status" value="1"/>
</dbReference>
<sequence length="1100" mass="123498">MKTEGLCFLLVCSALALGDICKPVDRLQAVSQSYKIREGHAMFGLLGACPPMGEELDQPLQYHITDDSDAPGVSLLDSRTGEFSFEPVPHFVGVVSFTYTVADSRGRTSSPAKVTIQIRGDPAEPLLELHNINAEAGTYAPMGMGVSVEEGQDGEGLTVTLCNCDEEFECSRDTARCYCVLTLPHGWELADGLRRRLPNEELKNLPGSQLQNLTLKTQVNSAGQHCIDVHAINWNVATEEPLRVKRKLLINITPTSAMPNVGHSEEISNTGSLQLETSEGQVIQFKGLHVGDSDNVQGTYRVRISLDQGGTLWVKQDDRSDVIFFPKETDSPQWVPPNGHKEYHKLDRSDNFYDMYEPYDTQATNNGKKQLSFVGSLEGINHVLTSMVYVPWCPHWPTPPNWNLPESSWMDPSNHDQLMSDDPLKPAIWPQWYPRFWYPFPRKSWTWWPRVLPPWWLNQTCSDWTSHVHLEMHEITPETCDAEKDDVVQWDADIHVKARGSQPKSLITDNLFTYFSPDDNSFLLKNLYIRSKEETFQLKFTLEVVEKQLGTIENTDTNKPSFTCTSVPDCNDKLQKIQVNLFEGTEMACNVTIEIRMYQEDSDRLSDYMMLWAYKTLPECINYLYNDPDTTIEPSGDRITMWQGETVPLDLRYSTSAVPERTGILHTVIYADHGLVTVSAPDGLRVYMDHMGQHDRIPTYLCISGPTDMVLEALLSAKFTPFKNFRGEATVKVDYTVPFTALLKTYGVVIRPPMRRALVTFEVVNGDRPYFPLLEMPSKVCMSESDLQPLDMMRIEGRYKEDEAVTLSMVALKGSLIMEKSRIAELYDCPKQTDVGSGACIEECSFHTACPGSQMCCYQGCARVCTEPQKVATIESHTPRNVNIHGNISTINRVLEAENVWYLAKPCQTDDAGEIVTDRVIETQEDVIRIEIIPARNPEGDSVFGSLFVHISCTPPVEKPSAPAEEAESSECREEWGAWLDCQLTEGMICGRGSQVQQGRCGVEELRQERPCMICGCAPVEGILADLSGHMQGCTSDLPIKRCPTGCDVDIHHSEIQSFHCTGSSTSEDSDVTPQDRNVQKTKRIEVHDSCVCSACLTYE</sequence>
<dbReference type="Pfam" id="PF00095">
    <property type="entry name" value="WAP"/>
    <property type="match status" value="1"/>
</dbReference>
<evidence type="ECO:0000256" key="1">
    <source>
        <dbReference type="SAM" id="SignalP"/>
    </source>
</evidence>
<dbReference type="GeneID" id="119736922"/>
<keyword evidence="4" id="KW-1185">Reference proteome</keyword>
<organism evidence="3 4">
    <name type="scientific">Patiria miniata</name>
    <name type="common">Bat star</name>
    <name type="synonym">Asterina miniata</name>
    <dbReference type="NCBI Taxonomy" id="46514"/>
    <lineage>
        <taxon>Eukaryota</taxon>
        <taxon>Metazoa</taxon>
        <taxon>Echinodermata</taxon>
        <taxon>Eleutherozoa</taxon>
        <taxon>Asterozoa</taxon>
        <taxon>Asteroidea</taxon>
        <taxon>Valvatacea</taxon>
        <taxon>Valvatida</taxon>
        <taxon>Asterinidae</taxon>
        <taxon>Patiria</taxon>
    </lineage>
</organism>
<dbReference type="Gene3D" id="4.10.75.10">
    <property type="entry name" value="Elafin-like"/>
    <property type="match status" value="1"/>
</dbReference>
<dbReference type="Proteomes" id="UP000887568">
    <property type="component" value="Unplaced"/>
</dbReference>
<feature type="domain" description="WAP" evidence="2">
    <location>
        <begin position="823"/>
        <end position="869"/>
    </location>
</feature>
<feature type="chain" id="PRO_5037977739" description="WAP domain-containing protein" evidence="1">
    <location>
        <begin position="19"/>
        <end position="1100"/>
    </location>
</feature>
<reference evidence="3" key="1">
    <citation type="submission" date="2022-11" db="UniProtKB">
        <authorList>
            <consortium name="EnsemblMetazoa"/>
        </authorList>
    </citation>
    <scope>IDENTIFICATION</scope>
</reference>
<dbReference type="Gene3D" id="2.60.40.2810">
    <property type="match status" value="1"/>
</dbReference>
<name>A0A914AT87_PATMI</name>
<evidence type="ECO:0000259" key="2">
    <source>
        <dbReference type="PROSITE" id="PS51390"/>
    </source>
</evidence>
<accession>A0A914AT87</accession>